<reference evidence="5 6" key="1">
    <citation type="submission" date="2019-02" db="EMBL/GenBank/DDBJ databases">
        <title>Bacterial novel species Emticicia sp. 17J42-9 isolated from soil.</title>
        <authorList>
            <person name="Jung H.-Y."/>
        </authorList>
    </citation>
    <scope>NUCLEOTIDE SEQUENCE [LARGE SCALE GENOMIC DNA]</scope>
    <source>
        <strain evidence="5 6">17J42-9</strain>
    </source>
</reference>
<dbReference type="RefSeq" id="WP_130018987.1">
    <property type="nucleotide sequence ID" value="NZ_SEWF01000001.1"/>
</dbReference>
<dbReference type="PANTHER" id="PTHR43280">
    <property type="entry name" value="ARAC-FAMILY TRANSCRIPTIONAL REGULATOR"/>
    <property type="match status" value="1"/>
</dbReference>
<dbReference type="InterPro" id="IPR011051">
    <property type="entry name" value="RmlC_Cupin_sf"/>
</dbReference>
<dbReference type="InterPro" id="IPR009057">
    <property type="entry name" value="Homeodomain-like_sf"/>
</dbReference>
<dbReference type="OrthoDB" id="792101at2"/>
<dbReference type="Pfam" id="PF12833">
    <property type="entry name" value="HTH_18"/>
    <property type="match status" value="1"/>
</dbReference>
<evidence type="ECO:0000256" key="3">
    <source>
        <dbReference type="ARBA" id="ARBA00023163"/>
    </source>
</evidence>
<dbReference type="InterPro" id="IPR018062">
    <property type="entry name" value="HTH_AraC-typ_CS"/>
</dbReference>
<dbReference type="Proteomes" id="UP000293162">
    <property type="component" value="Unassembled WGS sequence"/>
</dbReference>
<dbReference type="SUPFAM" id="SSF46689">
    <property type="entry name" value="Homeodomain-like"/>
    <property type="match status" value="2"/>
</dbReference>
<dbReference type="SUPFAM" id="SSF51182">
    <property type="entry name" value="RmlC-like cupins"/>
    <property type="match status" value="1"/>
</dbReference>
<dbReference type="AlphaFoldDB" id="A0A4V1ZDX1"/>
<dbReference type="EMBL" id="SEWF01000001">
    <property type="protein sequence ID" value="RYU97640.1"/>
    <property type="molecule type" value="Genomic_DNA"/>
</dbReference>
<dbReference type="InterPro" id="IPR014710">
    <property type="entry name" value="RmlC-like_jellyroll"/>
</dbReference>
<dbReference type="InterPro" id="IPR020449">
    <property type="entry name" value="Tscrpt_reg_AraC-type_HTH"/>
</dbReference>
<dbReference type="PANTHER" id="PTHR43280:SF27">
    <property type="entry name" value="TRANSCRIPTIONAL REGULATOR MTLR"/>
    <property type="match status" value="1"/>
</dbReference>
<comment type="caution">
    <text evidence="5">The sequence shown here is derived from an EMBL/GenBank/DDBJ whole genome shotgun (WGS) entry which is preliminary data.</text>
</comment>
<dbReference type="GO" id="GO:0003700">
    <property type="term" value="F:DNA-binding transcription factor activity"/>
    <property type="evidence" value="ECO:0007669"/>
    <property type="project" value="InterPro"/>
</dbReference>
<keyword evidence="3" id="KW-0804">Transcription</keyword>
<dbReference type="Gene3D" id="2.60.120.10">
    <property type="entry name" value="Jelly Rolls"/>
    <property type="match status" value="1"/>
</dbReference>
<dbReference type="SMART" id="SM00342">
    <property type="entry name" value="HTH_ARAC"/>
    <property type="match status" value="1"/>
</dbReference>
<dbReference type="GO" id="GO:0043565">
    <property type="term" value="F:sequence-specific DNA binding"/>
    <property type="evidence" value="ECO:0007669"/>
    <property type="project" value="InterPro"/>
</dbReference>
<evidence type="ECO:0000256" key="2">
    <source>
        <dbReference type="ARBA" id="ARBA00023125"/>
    </source>
</evidence>
<dbReference type="InterPro" id="IPR018060">
    <property type="entry name" value="HTH_AraC"/>
</dbReference>
<evidence type="ECO:0000313" key="5">
    <source>
        <dbReference type="EMBL" id="RYU97640.1"/>
    </source>
</evidence>
<protein>
    <submittedName>
        <fullName evidence="5">AraC family transcriptional regulator</fullName>
    </submittedName>
</protein>
<feature type="domain" description="HTH araC/xylS-type" evidence="4">
    <location>
        <begin position="181"/>
        <end position="279"/>
    </location>
</feature>
<organism evidence="5 6">
    <name type="scientific">Emticicia agri</name>
    <dbReference type="NCBI Taxonomy" id="2492393"/>
    <lineage>
        <taxon>Bacteria</taxon>
        <taxon>Pseudomonadati</taxon>
        <taxon>Bacteroidota</taxon>
        <taxon>Cytophagia</taxon>
        <taxon>Cytophagales</taxon>
        <taxon>Leadbetterellaceae</taxon>
        <taxon>Emticicia</taxon>
    </lineage>
</organism>
<dbReference type="Pfam" id="PF02311">
    <property type="entry name" value="AraC_binding"/>
    <property type="match status" value="1"/>
</dbReference>
<dbReference type="InterPro" id="IPR003313">
    <property type="entry name" value="AraC-bd"/>
</dbReference>
<name>A0A4V1ZDX1_9BACT</name>
<sequence>MKALFEKISADEGSSFLTRYVALPQFDAPLHYHPEFELTLIVCGQGKRFVGDHVANFEAGDLVLLGSNLPHFWRSDINSKNTGELHEAIVLQFSTDFVNHILANLPECATIITLLNNARSGIRFSEKLAPFIWKVFETTGVHRLVALISALQQLAESEEFELLASKGFNIKPDETENERMRKIIEFTLENFKEDIPLDTIAEVANLTVPSFCRYFKSRTRKTYVYFLNEIRLSNARKMLMDNQLDISQICIECGFQNLSHFHRIFKAQTGVTPMVYRRRFG</sequence>
<keyword evidence="2" id="KW-0238">DNA-binding</keyword>
<gene>
    <name evidence="5" type="ORF">EWM59_00525</name>
</gene>
<evidence type="ECO:0000256" key="1">
    <source>
        <dbReference type="ARBA" id="ARBA00023015"/>
    </source>
</evidence>
<keyword evidence="6" id="KW-1185">Reference proteome</keyword>
<accession>A0A4V1ZDX1</accession>
<dbReference type="PROSITE" id="PS00041">
    <property type="entry name" value="HTH_ARAC_FAMILY_1"/>
    <property type="match status" value="1"/>
</dbReference>
<evidence type="ECO:0000313" key="6">
    <source>
        <dbReference type="Proteomes" id="UP000293162"/>
    </source>
</evidence>
<dbReference type="PROSITE" id="PS01124">
    <property type="entry name" value="HTH_ARAC_FAMILY_2"/>
    <property type="match status" value="1"/>
</dbReference>
<dbReference type="CDD" id="cd06976">
    <property type="entry name" value="cupin_MtlR-like_N"/>
    <property type="match status" value="1"/>
</dbReference>
<dbReference type="PRINTS" id="PR00032">
    <property type="entry name" value="HTHARAC"/>
</dbReference>
<proteinExistence type="predicted"/>
<dbReference type="Gene3D" id="1.10.10.60">
    <property type="entry name" value="Homeodomain-like"/>
    <property type="match status" value="2"/>
</dbReference>
<keyword evidence="1" id="KW-0805">Transcription regulation</keyword>
<evidence type="ECO:0000259" key="4">
    <source>
        <dbReference type="PROSITE" id="PS01124"/>
    </source>
</evidence>